<reference evidence="2" key="2">
    <citation type="journal article" date="2024" name="Plant">
        <title>Genomic evolution and insights into agronomic trait innovations of Sesamum species.</title>
        <authorList>
            <person name="Miao H."/>
            <person name="Wang L."/>
            <person name="Qu L."/>
            <person name="Liu H."/>
            <person name="Sun Y."/>
            <person name="Le M."/>
            <person name="Wang Q."/>
            <person name="Wei S."/>
            <person name="Zheng Y."/>
            <person name="Lin W."/>
            <person name="Duan Y."/>
            <person name="Cao H."/>
            <person name="Xiong S."/>
            <person name="Wang X."/>
            <person name="Wei L."/>
            <person name="Li C."/>
            <person name="Ma Q."/>
            <person name="Ju M."/>
            <person name="Zhao R."/>
            <person name="Li G."/>
            <person name="Mu C."/>
            <person name="Tian Q."/>
            <person name="Mei H."/>
            <person name="Zhang T."/>
            <person name="Gao T."/>
            <person name="Zhang H."/>
        </authorList>
    </citation>
    <scope>NUCLEOTIDE SEQUENCE</scope>
    <source>
        <strain evidence="2">KEN1</strain>
    </source>
</reference>
<organism evidence="2">
    <name type="scientific">Sesamum latifolium</name>
    <dbReference type="NCBI Taxonomy" id="2727402"/>
    <lineage>
        <taxon>Eukaryota</taxon>
        <taxon>Viridiplantae</taxon>
        <taxon>Streptophyta</taxon>
        <taxon>Embryophyta</taxon>
        <taxon>Tracheophyta</taxon>
        <taxon>Spermatophyta</taxon>
        <taxon>Magnoliopsida</taxon>
        <taxon>eudicotyledons</taxon>
        <taxon>Gunneridae</taxon>
        <taxon>Pentapetalae</taxon>
        <taxon>asterids</taxon>
        <taxon>lamiids</taxon>
        <taxon>Lamiales</taxon>
        <taxon>Pedaliaceae</taxon>
        <taxon>Sesamum</taxon>
    </lineage>
</organism>
<gene>
    <name evidence="2" type="ORF">Slati_1031200</name>
</gene>
<name>A0AAW2XTP3_9LAMI</name>
<feature type="compositionally biased region" description="Basic and acidic residues" evidence="1">
    <location>
        <begin position="73"/>
        <end position="86"/>
    </location>
</feature>
<reference evidence="2" key="1">
    <citation type="submission" date="2020-06" db="EMBL/GenBank/DDBJ databases">
        <authorList>
            <person name="Li T."/>
            <person name="Hu X."/>
            <person name="Zhang T."/>
            <person name="Song X."/>
            <person name="Zhang H."/>
            <person name="Dai N."/>
            <person name="Sheng W."/>
            <person name="Hou X."/>
            <person name="Wei L."/>
        </authorList>
    </citation>
    <scope>NUCLEOTIDE SEQUENCE</scope>
    <source>
        <strain evidence="2">KEN1</strain>
        <tissue evidence="2">Leaf</tissue>
    </source>
</reference>
<feature type="compositionally biased region" description="Basic and acidic residues" evidence="1">
    <location>
        <begin position="157"/>
        <end position="169"/>
    </location>
</feature>
<accession>A0AAW2XTP3</accession>
<dbReference type="EMBL" id="JACGWN010000003">
    <property type="protein sequence ID" value="KAL0456920.1"/>
    <property type="molecule type" value="Genomic_DNA"/>
</dbReference>
<sequence length="201" mass="22073">MNDQGDFSGSRSTQPGINSGHVIFNGKLQTLKVYVLIALYFREIDDTPGPVARVPRSYAPKSPTPSFYVSREQANKKKTVTEESPKKARATSAPRPRAVLSSPENDRIIGSRTQERKEEHSALKNGGPYQNRRPQCKIFPKSSSAESFTPAQGHNKGPVEPKDDTRAKGGMEGADSSMRAGPRKKITPSSVHKLLGKLTWN</sequence>
<feature type="compositionally biased region" description="Polar residues" evidence="1">
    <location>
        <begin position="141"/>
        <end position="152"/>
    </location>
</feature>
<proteinExistence type="predicted"/>
<dbReference type="PANTHER" id="PTHR38932:SF1">
    <property type="entry name" value="DUF4005 DOMAIN-CONTAINING PROTEIN"/>
    <property type="match status" value="1"/>
</dbReference>
<evidence type="ECO:0000256" key="1">
    <source>
        <dbReference type="SAM" id="MobiDB-lite"/>
    </source>
</evidence>
<feature type="compositionally biased region" description="Basic and acidic residues" evidence="1">
    <location>
        <begin position="104"/>
        <end position="122"/>
    </location>
</feature>
<dbReference type="PANTHER" id="PTHR38932">
    <property type="entry name" value="BNAC03G64660D PROTEIN"/>
    <property type="match status" value="1"/>
</dbReference>
<protein>
    <submittedName>
        <fullName evidence="2">Uncharacterized protein</fullName>
    </submittedName>
</protein>
<evidence type="ECO:0000313" key="2">
    <source>
        <dbReference type="EMBL" id="KAL0456920.1"/>
    </source>
</evidence>
<feature type="region of interest" description="Disordered" evidence="1">
    <location>
        <begin position="49"/>
        <end position="201"/>
    </location>
</feature>
<dbReference type="AlphaFoldDB" id="A0AAW2XTP3"/>
<comment type="caution">
    <text evidence="2">The sequence shown here is derived from an EMBL/GenBank/DDBJ whole genome shotgun (WGS) entry which is preliminary data.</text>
</comment>